<feature type="region of interest" description="Disordered" evidence="1">
    <location>
        <begin position="58"/>
        <end position="79"/>
    </location>
</feature>
<protein>
    <submittedName>
        <fullName evidence="2">Uncharacterized protein</fullName>
    </submittedName>
</protein>
<accession>A0ABU6YJC2</accession>
<comment type="caution">
    <text evidence="2">The sequence shown here is derived from an EMBL/GenBank/DDBJ whole genome shotgun (WGS) entry which is preliminary data.</text>
</comment>
<dbReference type="EMBL" id="JASCZI010242093">
    <property type="protein sequence ID" value="MED6209546.1"/>
    <property type="molecule type" value="Genomic_DNA"/>
</dbReference>
<proteinExistence type="predicted"/>
<keyword evidence="3" id="KW-1185">Reference proteome</keyword>
<evidence type="ECO:0000313" key="2">
    <source>
        <dbReference type="EMBL" id="MED6209546.1"/>
    </source>
</evidence>
<dbReference type="Proteomes" id="UP001341840">
    <property type="component" value="Unassembled WGS sequence"/>
</dbReference>
<evidence type="ECO:0000313" key="3">
    <source>
        <dbReference type="Proteomes" id="UP001341840"/>
    </source>
</evidence>
<organism evidence="2 3">
    <name type="scientific">Stylosanthes scabra</name>
    <dbReference type="NCBI Taxonomy" id="79078"/>
    <lineage>
        <taxon>Eukaryota</taxon>
        <taxon>Viridiplantae</taxon>
        <taxon>Streptophyta</taxon>
        <taxon>Embryophyta</taxon>
        <taxon>Tracheophyta</taxon>
        <taxon>Spermatophyta</taxon>
        <taxon>Magnoliopsida</taxon>
        <taxon>eudicotyledons</taxon>
        <taxon>Gunneridae</taxon>
        <taxon>Pentapetalae</taxon>
        <taxon>rosids</taxon>
        <taxon>fabids</taxon>
        <taxon>Fabales</taxon>
        <taxon>Fabaceae</taxon>
        <taxon>Papilionoideae</taxon>
        <taxon>50 kb inversion clade</taxon>
        <taxon>dalbergioids sensu lato</taxon>
        <taxon>Dalbergieae</taxon>
        <taxon>Pterocarpus clade</taxon>
        <taxon>Stylosanthes</taxon>
    </lineage>
</organism>
<sequence>MGSVLQGNSAPTTFIYRPRLEPMTRGIPTAHPAAPVTWGTPTAHSLNRSRGACSVTTHSTQCRAPEPRHPARTSHAPSPTAHMHLWSAVPKQCVTEPAATNHQCLTHPLRQWCNTTSPRSPTTLY</sequence>
<name>A0ABU6YJC2_9FABA</name>
<reference evidence="2 3" key="1">
    <citation type="journal article" date="2023" name="Plants (Basel)">
        <title>Bridging the Gap: Combining Genomics and Transcriptomics Approaches to Understand Stylosanthes scabra, an Orphan Legume from the Brazilian Caatinga.</title>
        <authorList>
            <person name="Ferreira-Neto J.R.C."/>
            <person name="da Silva M.D."/>
            <person name="Binneck E."/>
            <person name="de Melo N.F."/>
            <person name="da Silva R.H."/>
            <person name="de Melo A.L.T.M."/>
            <person name="Pandolfi V."/>
            <person name="Bustamante F.O."/>
            <person name="Brasileiro-Vidal A.C."/>
            <person name="Benko-Iseppon A.M."/>
        </authorList>
    </citation>
    <scope>NUCLEOTIDE SEQUENCE [LARGE SCALE GENOMIC DNA]</scope>
    <source>
        <tissue evidence="2">Leaves</tissue>
    </source>
</reference>
<evidence type="ECO:0000256" key="1">
    <source>
        <dbReference type="SAM" id="MobiDB-lite"/>
    </source>
</evidence>
<gene>
    <name evidence="2" type="ORF">PIB30_055722</name>
</gene>